<accession>A0A1M4ZUE4</accession>
<feature type="domain" description="SusD-like N-terminal" evidence="7">
    <location>
        <begin position="103"/>
        <end position="229"/>
    </location>
</feature>
<name>A0A1M4ZUE4_9SPHI</name>
<evidence type="ECO:0000313" key="9">
    <source>
        <dbReference type="Proteomes" id="UP000184287"/>
    </source>
</evidence>
<gene>
    <name evidence="8" type="ORF">SAMN04488522_102469</name>
</gene>
<evidence type="ECO:0000313" key="8">
    <source>
        <dbReference type="EMBL" id="SHF21663.1"/>
    </source>
</evidence>
<evidence type="ECO:0000256" key="2">
    <source>
        <dbReference type="ARBA" id="ARBA00006275"/>
    </source>
</evidence>
<reference evidence="9" key="1">
    <citation type="submission" date="2016-11" db="EMBL/GenBank/DDBJ databases">
        <authorList>
            <person name="Varghese N."/>
            <person name="Submissions S."/>
        </authorList>
    </citation>
    <scope>NUCLEOTIDE SEQUENCE [LARGE SCALE GENOMIC DNA]</scope>
    <source>
        <strain evidence="9">DSM 16990</strain>
    </source>
</reference>
<comment type="similarity">
    <text evidence="2">Belongs to the SusD family.</text>
</comment>
<dbReference type="RefSeq" id="WP_073230409.1">
    <property type="nucleotide sequence ID" value="NZ_FQUQ01000002.1"/>
</dbReference>
<dbReference type="InterPro" id="IPR011990">
    <property type="entry name" value="TPR-like_helical_dom_sf"/>
</dbReference>
<evidence type="ECO:0000256" key="1">
    <source>
        <dbReference type="ARBA" id="ARBA00004442"/>
    </source>
</evidence>
<dbReference type="InterPro" id="IPR012944">
    <property type="entry name" value="SusD_RagB_dom"/>
</dbReference>
<dbReference type="CDD" id="cd08977">
    <property type="entry name" value="SusD"/>
    <property type="match status" value="1"/>
</dbReference>
<evidence type="ECO:0000259" key="7">
    <source>
        <dbReference type="Pfam" id="PF14322"/>
    </source>
</evidence>
<organism evidence="8 9">
    <name type="scientific">Pedobacter caeni</name>
    <dbReference type="NCBI Taxonomy" id="288992"/>
    <lineage>
        <taxon>Bacteria</taxon>
        <taxon>Pseudomonadati</taxon>
        <taxon>Bacteroidota</taxon>
        <taxon>Sphingobacteriia</taxon>
        <taxon>Sphingobacteriales</taxon>
        <taxon>Sphingobacteriaceae</taxon>
        <taxon>Pedobacter</taxon>
    </lineage>
</organism>
<keyword evidence="3" id="KW-0732">Signal</keyword>
<evidence type="ECO:0000259" key="6">
    <source>
        <dbReference type="Pfam" id="PF07980"/>
    </source>
</evidence>
<dbReference type="EMBL" id="FQUQ01000002">
    <property type="protein sequence ID" value="SHF21663.1"/>
    <property type="molecule type" value="Genomic_DNA"/>
</dbReference>
<evidence type="ECO:0000256" key="3">
    <source>
        <dbReference type="ARBA" id="ARBA00022729"/>
    </source>
</evidence>
<dbReference type="OrthoDB" id="9773740at2"/>
<dbReference type="Gene3D" id="1.25.40.390">
    <property type="match status" value="1"/>
</dbReference>
<keyword evidence="4" id="KW-0472">Membrane</keyword>
<dbReference type="Pfam" id="PF14322">
    <property type="entry name" value="SusD-like_3"/>
    <property type="match status" value="1"/>
</dbReference>
<dbReference type="InterPro" id="IPR033985">
    <property type="entry name" value="SusD-like_N"/>
</dbReference>
<protein>
    <submittedName>
        <fullName evidence="8">Starch-binding associating with outer membrane</fullName>
    </submittedName>
</protein>
<dbReference type="STRING" id="288992.SAMN04488522_102469"/>
<evidence type="ECO:0000256" key="4">
    <source>
        <dbReference type="ARBA" id="ARBA00023136"/>
    </source>
</evidence>
<keyword evidence="9" id="KW-1185">Reference proteome</keyword>
<proteinExistence type="inferred from homology"/>
<feature type="domain" description="RagB/SusD" evidence="6">
    <location>
        <begin position="348"/>
        <end position="493"/>
    </location>
</feature>
<sequence>MKIFNIKYSTIATGLLVLIISLNFSCKKALENDLENATYEGAYWKSESDINGAALGGYALLRRSLFNQNAFFLWGDAPSGLFASDATNDQYPYAGRFRIPYKENGTQNWTNWYQIVGQTNLILAKAAEIDDSKFAAGRKNYLLGEAYFLRALSYFYMTRVWGDLPLQLQAVTTADQAILIGRTNEKEIMKQVLSDATKASALLTWEGLNEGQRFRASKASALALLAHAYAWNGDYQKTVLYTDSITSRPDLISLQPKGNIRDVFANTNAKENIFVITNKYSNNESSGYDANIANSIAFITISSDLIKGMPNINPTYYLVPAMLSSIYTKDDTRLTEFVGYRNATDVKPNLVKYKDIQNVGSGGTFDMRAESNLIIFRLADIILLKAEALNALNRDGEARIELNKIRQRAGVAELNNSGLFLKRDIFQERERELIGEGHTYFDMVRTGRTYGTGGVAFFPPWMSLDRFRNKGYLWPIDNGIVNTNRLIGQNQWWQNN</sequence>
<dbReference type="SUPFAM" id="SSF48452">
    <property type="entry name" value="TPR-like"/>
    <property type="match status" value="1"/>
</dbReference>
<dbReference type="GO" id="GO:0009279">
    <property type="term" value="C:cell outer membrane"/>
    <property type="evidence" value="ECO:0007669"/>
    <property type="project" value="UniProtKB-SubCell"/>
</dbReference>
<evidence type="ECO:0000256" key="5">
    <source>
        <dbReference type="ARBA" id="ARBA00023237"/>
    </source>
</evidence>
<keyword evidence="5" id="KW-0998">Cell outer membrane</keyword>
<dbReference type="Proteomes" id="UP000184287">
    <property type="component" value="Unassembled WGS sequence"/>
</dbReference>
<comment type="subcellular location">
    <subcellularLocation>
        <location evidence="1">Cell outer membrane</location>
    </subcellularLocation>
</comment>
<dbReference type="Pfam" id="PF07980">
    <property type="entry name" value="SusD_RagB"/>
    <property type="match status" value="1"/>
</dbReference>
<dbReference type="AlphaFoldDB" id="A0A1M4ZUE4"/>